<keyword evidence="1" id="KW-0597">Phosphoprotein</keyword>
<protein>
    <submittedName>
        <fullName evidence="4">DNA-binding response regulator</fullName>
    </submittedName>
</protein>
<dbReference type="InterPro" id="IPR001789">
    <property type="entry name" value="Sig_transdc_resp-reg_receiver"/>
</dbReference>
<dbReference type="RefSeq" id="WP_121125130.1">
    <property type="nucleotide sequence ID" value="NZ_RBWS01000011.1"/>
</dbReference>
<evidence type="ECO:0000313" key="4">
    <source>
        <dbReference type="EMBL" id="RKO70608.1"/>
    </source>
</evidence>
<keyword evidence="5" id="KW-1185">Reference proteome</keyword>
<sequence length="247" mass="28900">MPKYSIVVIDDHKADSQKVVEQILKLREIDHMGNFEDIKVFNKGKEGLNYLLRNKVDILFLDIEMPDISGMELYRILPAELQPALVFVTAHSQFAVESYRYDACDYLMKEVSFEAVFHALNKCLKRLGMPVIVAPELQRDYYTFEIKNLRKKRILFFKNIIYMQCIDNYVEITTRGERLTARVTMEEIEQNMPPSYCVRIHRGFIVNLNFVREISGKYVYLTEGTAEGLPIGRSRRKSIAGLTRERR</sequence>
<feature type="domain" description="Response regulatory" evidence="2">
    <location>
        <begin position="5"/>
        <end position="124"/>
    </location>
</feature>
<evidence type="ECO:0000259" key="2">
    <source>
        <dbReference type="PROSITE" id="PS50110"/>
    </source>
</evidence>
<reference evidence="4 5" key="1">
    <citation type="submission" date="2018-10" db="EMBL/GenBank/DDBJ databases">
        <title>Sphingobacterium sp. M05W1-28.</title>
        <authorList>
            <person name="Cai H."/>
        </authorList>
    </citation>
    <scope>NUCLEOTIDE SEQUENCE [LARGE SCALE GENOMIC DNA]</scope>
    <source>
        <strain evidence="4 5">M05W1-28</strain>
    </source>
</reference>
<dbReference type="GO" id="GO:0003677">
    <property type="term" value="F:DNA binding"/>
    <property type="evidence" value="ECO:0007669"/>
    <property type="project" value="UniProtKB-KW"/>
</dbReference>
<feature type="modified residue" description="4-aspartylphosphate" evidence="1">
    <location>
        <position position="62"/>
    </location>
</feature>
<name>A0A420VW44_9SPHI</name>
<accession>A0A420VW44</accession>
<evidence type="ECO:0000313" key="5">
    <source>
        <dbReference type="Proteomes" id="UP000282423"/>
    </source>
</evidence>
<dbReference type="Gene3D" id="2.40.50.1020">
    <property type="entry name" value="LytTr DNA-binding domain"/>
    <property type="match status" value="1"/>
</dbReference>
<dbReference type="OrthoDB" id="9779387at2"/>
<dbReference type="InterPro" id="IPR046947">
    <property type="entry name" value="LytR-like"/>
</dbReference>
<evidence type="ECO:0000256" key="1">
    <source>
        <dbReference type="PROSITE-ProRule" id="PRU00169"/>
    </source>
</evidence>
<dbReference type="EMBL" id="RBWS01000011">
    <property type="protein sequence ID" value="RKO70608.1"/>
    <property type="molecule type" value="Genomic_DNA"/>
</dbReference>
<dbReference type="AlphaFoldDB" id="A0A420VW44"/>
<comment type="caution">
    <text evidence="4">The sequence shown here is derived from an EMBL/GenBank/DDBJ whole genome shotgun (WGS) entry which is preliminary data.</text>
</comment>
<dbReference type="SMART" id="SM00448">
    <property type="entry name" value="REC"/>
    <property type="match status" value="1"/>
</dbReference>
<gene>
    <name evidence="4" type="ORF">D7322_15125</name>
</gene>
<dbReference type="PROSITE" id="PS50930">
    <property type="entry name" value="HTH_LYTTR"/>
    <property type="match status" value="1"/>
</dbReference>
<feature type="domain" description="HTH LytTR-type" evidence="3">
    <location>
        <begin position="144"/>
        <end position="245"/>
    </location>
</feature>
<organism evidence="4 5">
    <name type="scientific">Sphingobacterium puteale</name>
    <dbReference type="NCBI Taxonomy" id="2420510"/>
    <lineage>
        <taxon>Bacteria</taxon>
        <taxon>Pseudomonadati</taxon>
        <taxon>Bacteroidota</taxon>
        <taxon>Sphingobacteriia</taxon>
        <taxon>Sphingobacteriales</taxon>
        <taxon>Sphingobacteriaceae</taxon>
        <taxon>Sphingobacterium</taxon>
    </lineage>
</organism>
<dbReference type="SUPFAM" id="SSF52172">
    <property type="entry name" value="CheY-like"/>
    <property type="match status" value="1"/>
</dbReference>
<keyword evidence="4" id="KW-0238">DNA-binding</keyword>
<dbReference type="Proteomes" id="UP000282423">
    <property type="component" value="Unassembled WGS sequence"/>
</dbReference>
<dbReference type="PANTHER" id="PTHR37299">
    <property type="entry name" value="TRANSCRIPTIONAL REGULATOR-RELATED"/>
    <property type="match status" value="1"/>
</dbReference>
<dbReference type="PROSITE" id="PS50110">
    <property type="entry name" value="RESPONSE_REGULATORY"/>
    <property type="match status" value="1"/>
</dbReference>
<dbReference type="GO" id="GO:0000156">
    <property type="term" value="F:phosphorelay response regulator activity"/>
    <property type="evidence" value="ECO:0007669"/>
    <property type="project" value="InterPro"/>
</dbReference>
<evidence type="ECO:0000259" key="3">
    <source>
        <dbReference type="PROSITE" id="PS50930"/>
    </source>
</evidence>
<dbReference type="SMART" id="SM00850">
    <property type="entry name" value="LytTR"/>
    <property type="match status" value="1"/>
</dbReference>
<dbReference type="InterPro" id="IPR007492">
    <property type="entry name" value="LytTR_DNA-bd_dom"/>
</dbReference>
<proteinExistence type="predicted"/>
<dbReference type="PANTHER" id="PTHR37299:SF1">
    <property type="entry name" value="STAGE 0 SPORULATION PROTEIN A HOMOLOG"/>
    <property type="match status" value="1"/>
</dbReference>
<dbReference type="Pfam" id="PF00072">
    <property type="entry name" value="Response_reg"/>
    <property type="match status" value="1"/>
</dbReference>
<dbReference type="InterPro" id="IPR011006">
    <property type="entry name" value="CheY-like_superfamily"/>
</dbReference>
<dbReference type="Pfam" id="PF04397">
    <property type="entry name" value="LytTR"/>
    <property type="match status" value="1"/>
</dbReference>
<dbReference type="Gene3D" id="3.40.50.2300">
    <property type="match status" value="1"/>
</dbReference>